<dbReference type="SMART" id="SM00065">
    <property type="entry name" value="GAF"/>
    <property type="match status" value="2"/>
</dbReference>
<dbReference type="Pfam" id="PF01590">
    <property type="entry name" value="GAF"/>
    <property type="match status" value="2"/>
</dbReference>
<dbReference type="AlphaFoldDB" id="A0A6G0X031"/>
<evidence type="ECO:0000256" key="1">
    <source>
        <dbReference type="SAM" id="MobiDB-lite"/>
    </source>
</evidence>
<reference evidence="3 4" key="1">
    <citation type="submission" date="2019-07" db="EMBL/GenBank/DDBJ databases">
        <title>Genomics analysis of Aphanomyces spp. identifies a new class of oomycete effector associated with host adaptation.</title>
        <authorList>
            <person name="Gaulin E."/>
        </authorList>
    </citation>
    <scope>NUCLEOTIDE SEQUENCE [LARGE SCALE GENOMIC DNA]</scope>
    <source>
        <strain evidence="3 4">ATCC 201684</strain>
    </source>
</reference>
<feature type="domain" description="GAF" evidence="2">
    <location>
        <begin position="284"/>
        <end position="423"/>
    </location>
</feature>
<protein>
    <recommendedName>
        <fullName evidence="2">GAF domain-containing protein</fullName>
    </recommendedName>
</protein>
<organism evidence="3 4">
    <name type="scientific">Aphanomyces euteiches</name>
    <dbReference type="NCBI Taxonomy" id="100861"/>
    <lineage>
        <taxon>Eukaryota</taxon>
        <taxon>Sar</taxon>
        <taxon>Stramenopiles</taxon>
        <taxon>Oomycota</taxon>
        <taxon>Saprolegniomycetes</taxon>
        <taxon>Saprolegniales</taxon>
        <taxon>Verrucalvaceae</taxon>
        <taxon>Aphanomyces</taxon>
    </lineage>
</organism>
<gene>
    <name evidence="3" type="ORF">Ae201684_009966</name>
</gene>
<dbReference type="Proteomes" id="UP000481153">
    <property type="component" value="Unassembled WGS sequence"/>
</dbReference>
<evidence type="ECO:0000259" key="2">
    <source>
        <dbReference type="SMART" id="SM00065"/>
    </source>
</evidence>
<dbReference type="SUPFAM" id="SSF55781">
    <property type="entry name" value="GAF domain-like"/>
    <property type="match status" value="2"/>
</dbReference>
<dbReference type="PANTHER" id="PTHR43102:SF2">
    <property type="entry name" value="GAF DOMAIN-CONTAINING PROTEIN"/>
    <property type="match status" value="1"/>
</dbReference>
<dbReference type="PANTHER" id="PTHR43102">
    <property type="entry name" value="SLR1143 PROTEIN"/>
    <property type="match status" value="1"/>
</dbReference>
<dbReference type="InterPro" id="IPR003018">
    <property type="entry name" value="GAF"/>
</dbReference>
<feature type="domain" description="GAF" evidence="2">
    <location>
        <begin position="93"/>
        <end position="235"/>
    </location>
</feature>
<feature type="compositionally biased region" description="Polar residues" evidence="1">
    <location>
        <begin position="248"/>
        <end position="257"/>
    </location>
</feature>
<proteinExistence type="predicted"/>
<dbReference type="Gene3D" id="3.30.450.40">
    <property type="match status" value="2"/>
</dbReference>
<feature type="region of interest" description="Disordered" evidence="1">
    <location>
        <begin position="238"/>
        <end position="264"/>
    </location>
</feature>
<dbReference type="EMBL" id="VJMJ01000126">
    <property type="protein sequence ID" value="KAF0733146.1"/>
    <property type="molecule type" value="Genomic_DNA"/>
</dbReference>
<keyword evidence="4" id="KW-1185">Reference proteome</keyword>
<accession>A0A6G0X031</accession>
<sequence length="490" mass="53663">MGCNGVLDVAFFDKTTTVHPMSIVLQGSSPGESPVKAFFASQEFSSEDYVASDLLSTRTRDASWPYQWEPPPVLPHEDERILVLESYDILDTPPEHVLDMLCAMVVKALKAPIGGISFIDKTRQWCKSSIGLKQADIPRSVAFCAHTIASTEPLIVPDATLDNRFYLNPLVTGPANLKFYAGAPLVNPAGVVLGTVFVYGHHPLEYEAVDVAVLVKVAKMAMNHLEDRRRAASAIRGTGHSTRHHTFHQYQSSQRIPASTYPRPQPQDKALLEAQRTLDILDMPSELVFDRIAGLASTLLQCPIAGVSLLDHDKQWFKAHRGDVPLAEVATLCANVIASTRPLVVLNAQEDSRFKQHPLVKRRGIRFFAAVPIATADGHVVGTVFVMSGAARDATQVDLHSLKRLANVAMTRLHGRIQYTITPVLDYTSFLDASAPVFDIPPPPPPPRSATTGGSGFGLKSRIGNGFQRLRDRFLTAVYGQNGSMPAHYY</sequence>
<dbReference type="VEuPathDB" id="FungiDB:AeMF1_021319"/>
<evidence type="ECO:0000313" key="4">
    <source>
        <dbReference type="Proteomes" id="UP000481153"/>
    </source>
</evidence>
<comment type="caution">
    <text evidence="3">The sequence shown here is derived from an EMBL/GenBank/DDBJ whole genome shotgun (WGS) entry which is preliminary data.</text>
</comment>
<evidence type="ECO:0000313" key="3">
    <source>
        <dbReference type="EMBL" id="KAF0733146.1"/>
    </source>
</evidence>
<dbReference type="InterPro" id="IPR029016">
    <property type="entry name" value="GAF-like_dom_sf"/>
</dbReference>
<name>A0A6G0X031_9STRA</name>